<dbReference type="AlphaFoldDB" id="A0A8J4WKM0"/>
<sequence length="336" mass="38515">MSVLMNPTKLDARKSDGIKENNLGRHLVRTRIVPESTKVPGRPVAVDLPIITLKIEDQEVANKPLNSLFVKPYDRSVDFCRFTCNPRIPAAPFSSARFSETSDVVPTVGVKCPFPSPRVRNFIKENRQNVLKHPINELATTLAMLYKLSQPEWSTKEHLDRQCLHAVDRIMEQNSVELRKSAGREHSKVVRDNHTRFETVIEKKRLEFAEKQAELRRLNRTARKSVQRIKEAEHRLQAHSLQVVNRLIGLTSSNARSRWHADMMDSADARKMRVKELRSIEREACAGRITDQQRSKTGTFVPNLRHFHLAIPKTWQSVTVVSTSDKVNSMKTNVFS</sequence>
<feature type="coiled-coil region" evidence="1">
    <location>
        <begin position="201"/>
        <end position="235"/>
    </location>
</feature>
<keyword evidence="1" id="KW-0175">Coiled coil</keyword>
<dbReference type="OrthoDB" id="6248132at2759"/>
<organism evidence="2 3">
    <name type="scientific">Paragonimus heterotremus</name>
    <dbReference type="NCBI Taxonomy" id="100268"/>
    <lineage>
        <taxon>Eukaryota</taxon>
        <taxon>Metazoa</taxon>
        <taxon>Spiralia</taxon>
        <taxon>Lophotrochozoa</taxon>
        <taxon>Platyhelminthes</taxon>
        <taxon>Trematoda</taxon>
        <taxon>Digenea</taxon>
        <taxon>Plagiorchiida</taxon>
        <taxon>Troglotremata</taxon>
        <taxon>Troglotrematidae</taxon>
        <taxon>Paragonimus</taxon>
    </lineage>
</organism>
<comment type="caution">
    <text evidence="2">The sequence shown here is derived from an EMBL/GenBank/DDBJ whole genome shotgun (WGS) entry which is preliminary data.</text>
</comment>
<evidence type="ECO:0000313" key="2">
    <source>
        <dbReference type="EMBL" id="KAF5404274.1"/>
    </source>
</evidence>
<accession>A0A8J4WKM0</accession>
<dbReference type="EMBL" id="LUCH01000809">
    <property type="protein sequence ID" value="KAF5404274.1"/>
    <property type="molecule type" value="Genomic_DNA"/>
</dbReference>
<protein>
    <submittedName>
        <fullName evidence="2">Uncharacterized protein</fullName>
    </submittedName>
</protein>
<gene>
    <name evidence="2" type="ORF">PHET_02286</name>
</gene>
<reference evidence="2" key="1">
    <citation type="submission" date="2019-05" db="EMBL/GenBank/DDBJ databases">
        <title>Annotation for the trematode Paragonimus heterotremus.</title>
        <authorList>
            <person name="Choi Y.-J."/>
        </authorList>
    </citation>
    <scope>NUCLEOTIDE SEQUENCE</scope>
    <source>
        <strain evidence="2">LC</strain>
    </source>
</reference>
<name>A0A8J4WKM0_9TREM</name>
<proteinExistence type="predicted"/>
<dbReference type="Proteomes" id="UP000748531">
    <property type="component" value="Unassembled WGS sequence"/>
</dbReference>
<evidence type="ECO:0000256" key="1">
    <source>
        <dbReference type="SAM" id="Coils"/>
    </source>
</evidence>
<evidence type="ECO:0000313" key="3">
    <source>
        <dbReference type="Proteomes" id="UP000748531"/>
    </source>
</evidence>
<keyword evidence="3" id="KW-1185">Reference proteome</keyword>